<dbReference type="Pfam" id="PF14361">
    <property type="entry name" value="RsbRD_N"/>
    <property type="match status" value="1"/>
</dbReference>
<evidence type="ECO:0000259" key="1">
    <source>
        <dbReference type="Pfam" id="PF13556"/>
    </source>
</evidence>
<gene>
    <name evidence="3" type="ORF">SAMN05414137_11367</name>
</gene>
<name>A0A1H7T491_STRJI</name>
<dbReference type="InterPro" id="IPR042070">
    <property type="entry name" value="PucR_C-HTH_sf"/>
</dbReference>
<reference evidence="4" key="1">
    <citation type="submission" date="2016-10" db="EMBL/GenBank/DDBJ databases">
        <authorList>
            <person name="Varghese N."/>
        </authorList>
    </citation>
    <scope>NUCLEOTIDE SEQUENCE [LARGE SCALE GENOMIC DNA]</scope>
    <source>
        <strain evidence="4">DSM 45096 / BCRC 16803 / CGMCC 4.1857 / CIP 109030 / JCM 12277 / KCTC 19219 / NBRC 100920 / 33214</strain>
    </source>
</reference>
<dbReference type="PANTHER" id="PTHR33744:SF1">
    <property type="entry name" value="DNA-BINDING TRANSCRIPTIONAL ACTIVATOR ADER"/>
    <property type="match status" value="1"/>
</dbReference>
<dbReference type="Pfam" id="PF13556">
    <property type="entry name" value="HTH_30"/>
    <property type="match status" value="1"/>
</dbReference>
<organism evidence="3 4">
    <name type="scientific">Streptacidiphilus jiangxiensis</name>
    <dbReference type="NCBI Taxonomy" id="235985"/>
    <lineage>
        <taxon>Bacteria</taxon>
        <taxon>Bacillati</taxon>
        <taxon>Actinomycetota</taxon>
        <taxon>Actinomycetes</taxon>
        <taxon>Kitasatosporales</taxon>
        <taxon>Streptomycetaceae</taxon>
        <taxon>Streptacidiphilus</taxon>
    </lineage>
</organism>
<feature type="domain" description="PucR C-terminal helix-turn-helix" evidence="1">
    <location>
        <begin position="364"/>
        <end position="422"/>
    </location>
</feature>
<dbReference type="RefSeq" id="WP_042444122.1">
    <property type="nucleotide sequence ID" value="NZ_BBPN01000006.1"/>
</dbReference>
<dbReference type="STRING" id="235985.SAMN05414137_11367"/>
<evidence type="ECO:0000313" key="4">
    <source>
        <dbReference type="Proteomes" id="UP000183015"/>
    </source>
</evidence>
<sequence>MQSLSARLARGDRAPLRALPPVWWYPLVTDPADDGLDDPRARELLGHAAGLLTDRLAEMTARALSVVRTKVPHYADPLLCPADLDATAHALLEAALVSLRSPERRGELHAYAWQLGARRGTEGVPLLAVVQAQRVGAAVAWRALVDTVLRELPDRAGLMAHAATDFWRQVSRDAALLIDAHRRSSGAADSHAGRSLDPLLKVLLRGGLDPAAASGVAVAVGLPMRARYAVVLLSGPQAATVVEREPLGEFQIHWCLQRDGVAGIVLMGEGTPADLADRLAPLPELGLQVRGGVSPVVGGLAELGRARELAGLALGTCRHDGELALAEQRLGTALAVSRPDLAAELRTRVLGPVLALEPQERALLLETLGAWLDCQGSATRAGHRLYCHRNTVLNRLRRLERLTGRSLNRPRDITDLTLALDAQRLGLE</sequence>
<dbReference type="PANTHER" id="PTHR33744">
    <property type="entry name" value="CARBOHYDRATE DIACID REGULATOR"/>
    <property type="match status" value="1"/>
</dbReference>
<dbReference type="InterPro" id="IPR025736">
    <property type="entry name" value="PucR_C-HTH_dom"/>
</dbReference>
<evidence type="ECO:0000313" key="3">
    <source>
        <dbReference type="EMBL" id="SEL79623.1"/>
    </source>
</evidence>
<dbReference type="InterPro" id="IPR051448">
    <property type="entry name" value="CdaR-like_regulators"/>
</dbReference>
<keyword evidence="4" id="KW-1185">Reference proteome</keyword>
<dbReference type="EMBL" id="FOAZ01000013">
    <property type="protein sequence ID" value="SEL79623.1"/>
    <property type="molecule type" value="Genomic_DNA"/>
</dbReference>
<dbReference type="eggNOG" id="COG2508">
    <property type="taxonomic scope" value="Bacteria"/>
</dbReference>
<protein>
    <submittedName>
        <fullName evidence="3">PucR C-terminal helix-turn-helix domain-containing protein</fullName>
    </submittedName>
</protein>
<dbReference type="Proteomes" id="UP000183015">
    <property type="component" value="Unassembled WGS sequence"/>
</dbReference>
<dbReference type="OrthoDB" id="3196285at2"/>
<dbReference type="Gene3D" id="1.10.10.2840">
    <property type="entry name" value="PucR C-terminal helix-turn-helix domain"/>
    <property type="match status" value="1"/>
</dbReference>
<proteinExistence type="predicted"/>
<accession>A0A1H7T491</accession>
<evidence type="ECO:0000259" key="2">
    <source>
        <dbReference type="Pfam" id="PF14361"/>
    </source>
</evidence>
<feature type="domain" description="RsbT co-antagonist protein RsbRD N-terminal" evidence="2">
    <location>
        <begin position="58"/>
        <end position="188"/>
    </location>
</feature>
<dbReference type="InterPro" id="IPR025751">
    <property type="entry name" value="RsbRD_N_dom"/>
</dbReference>
<dbReference type="AlphaFoldDB" id="A0A1H7T491"/>